<evidence type="ECO:0000313" key="2">
    <source>
        <dbReference type="EMBL" id="MEA9355422.1"/>
    </source>
</evidence>
<sequence>MSAAIGVGKEILSNCSKCKLILAHIIVTMKSATEPDKVMCKTCKSTQSYKDPSAKKKKTSVAKVIKTARSGSSRKSTETVGEMWTRAIGKSTAENKEYSIKGSFQTGDVIDHPSFGQGVVEKLIDDNKIEVLFQDDYRTLMHKK</sequence>
<organism evidence="2 3">
    <name type="scientific">Bacteriovorax antarcticus</name>
    <dbReference type="NCBI Taxonomy" id="3088717"/>
    <lineage>
        <taxon>Bacteria</taxon>
        <taxon>Pseudomonadati</taxon>
        <taxon>Bdellovibrionota</taxon>
        <taxon>Bacteriovoracia</taxon>
        <taxon>Bacteriovoracales</taxon>
        <taxon>Bacteriovoracaceae</taxon>
        <taxon>Bacteriovorax</taxon>
    </lineage>
</organism>
<keyword evidence="3" id="KW-1185">Reference proteome</keyword>
<evidence type="ECO:0000313" key="3">
    <source>
        <dbReference type="Proteomes" id="UP001302274"/>
    </source>
</evidence>
<proteinExistence type="predicted"/>
<accession>A0ABU5VR84</accession>
<dbReference type="EMBL" id="JAYGJQ010000001">
    <property type="protein sequence ID" value="MEA9355422.1"/>
    <property type="molecule type" value="Genomic_DNA"/>
</dbReference>
<comment type="caution">
    <text evidence="2">The sequence shown here is derived from an EMBL/GenBank/DDBJ whole genome shotgun (WGS) entry which is preliminary data.</text>
</comment>
<name>A0ABU5VR84_9BACT</name>
<gene>
    <name evidence="2" type="ORF">SHI21_04395</name>
</gene>
<dbReference type="Proteomes" id="UP001302274">
    <property type="component" value="Unassembled WGS sequence"/>
</dbReference>
<dbReference type="RefSeq" id="WP_323574946.1">
    <property type="nucleotide sequence ID" value="NZ_JAYGJQ010000001.1"/>
</dbReference>
<feature type="region of interest" description="Disordered" evidence="1">
    <location>
        <begin position="60"/>
        <end position="80"/>
    </location>
</feature>
<evidence type="ECO:0000256" key="1">
    <source>
        <dbReference type="SAM" id="MobiDB-lite"/>
    </source>
</evidence>
<protein>
    <submittedName>
        <fullName evidence="2">Uncharacterized protein</fullName>
    </submittedName>
</protein>
<reference evidence="2 3" key="1">
    <citation type="submission" date="2023-11" db="EMBL/GenBank/DDBJ databases">
        <title>A Novel Polar Bacteriovorax (B. antarcticus) Isolated from the Biocrust in Antarctica.</title>
        <authorList>
            <person name="Mun W."/>
            <person name="Choi S.Y."/>
            <person name="Mitchell R.J."/>
        </authorList>
    </citation>
    <scope>NUCLEOTIDE SEQUENCE [LARGE SCALE GENOMIC DNA]</scope>
    <source>
        <strain evidence="2 3">PP10</strain>
    </source>
</reference>